<gene>
    <name evidence="3" type="ORF">ACFOWM_00120</name>
</gene>
<protein>
    <submittedName>
        <fullName evidence="3">NAD-dependent epimerase/dehydratase family protein</fullName>
    </submittedName>
</protein>
<evidence type="ECO:0000313" key="4">
    <source>
        <dbReference type="Proteomes" id="UP001595907"/>
    </source>
</evidence>
<dbReference type="InterPro" id="IPR001509">
    <property type="entry name" value="Epimerase_deHydtase"/>
</dbReference>
<name>A0ABV8QNF5_9BACT</name>
<comment type="caution">
    <text evidence="3">The sequence shown here is derived from an EMBL/GenBank/DDBJ whole genome shotgun (WGS) entry which is preliminary data.</text>
</comment>
<dbReference type="EMBL" id="JBHSCZ010000001">
    <property type="protein sequence ID" value="MFC4261266.1"/>
    <property type="molecule type" value="Genomic_DNA"/>
</dbReference>
<dbReference type="Proteomes" id="UP001595907">
    <property type="component" value="Unassembled WGS sequence"/>
</dbReference>
<evidence type="ECO:0000259" key="2">
    <source>
        <dbReference type="Pfam" id="PF01370"/>
    </source>
</evidence>
<dbReference type="SUPFAM" id="SSF51735">
    <property type="entry name" value="NAD(P)-binding Rossmann-fold domains"/>
    <property type="match status" value="1"/>
</dbReference>
<evidence type="ECO:0000313" key="3">
    <source>
        <dbReference type="EMBL" id="MFC4261266.1"/>
    </source>
</evidence>
<dbReference type="Pfam" id="PF01370">
    <property type="entry name" value="Epimerase"/>
    <property type="match status" value="1"/>
</dbReference>
<dbReference type="PANTHER" id="PTHR43000">
    <property type="entry name" value="DTDP-D-GLUCOSE 4,6-DEHYDRATASE-RELATED"/>
    <property type="match status" value="1"/>
</dbReference>
<organism evidence="3 4">
    <name type="scientific">Ferruginibacter yonginensis</name>
    <dbReference type="NCBI Taxonomy" id="1310416"/>
    <lineage>
        <taxon>Bacteria</taxon>
        <taxon>Pseudomonadati</taxon>
        <taxon>Bacteroidota</taxon>
        <taxon>Chitinophagia</taxon>
        <taxon>Chitinophagales</taxon>
        <taxon>Chitinophagaceae</taxon>
        <taxon>Ferruginibacter</taxon>
    </lineage>
</organism>
<dbReference type="InterPro" id="IPR036291">
    <property type="entry name" value="NAD(P)-bd_dom_sf"/>
</dbReference>
<proteinExistence type="inferred from homology"/>
<comment type="similarity">
    <text evidence="1">Belongs to the NAD(P)-dependent epimerase/dehydratase family.</text>
</comment>
<accession>A0ABV8QNF5</accession>
<feature type="domain" description="NAD-dependent epimerase/dehydratase" evidence="2">
    <location>
        <begin position="3"/>
        <end position="227"/>
    </location>
</feature>
<dbReference type="CDD" id="cd08946">
    <property type="entry name" value="SDR_e"/>
    <property type="match status" value="1"/>
</dbReference>
<sequence length="296" mass="33031">MKILVIGSKGFIGSHVQQYLHVQGYEVWGADVVVDYTADRYLLIDASNEQFKGLFGAHQFDACINCGGAASVAASVTQPQRDYYLNVKLVFDVLEAIRTEKPTCKFIQLSSAAVYGNPTTLPIAENAAAQPISPYGWHKYQSELLCKEFAQLYQVPTIALRIFSAYGPGLKKQLLWDWFQKARLHDTVAVFGSGEESRDFIYITDLVAVIALALQKAAFDGSTVNVANGTAWYIKDAAALFFGYLQQPYHFMGTTQAGDPINWQASIHTIQQWGYQPQVSIPQGFQQYIAWAKEFR</sequence>
<dbReference type="Gene3D" id="3.40.50.720">
    <property type="entry name" value="NAD(P)-binding Rossmann-like Domain"/>
    <property type="match status" value="1"/>
</dbReference>
<evidence type="ECO:0000256" key="1">
    <source>
        <dbReference type="ARBA" id="ARBA00007637"/>
    </source>
</evidence>
<reference evidence="4" key="1">
    <citation type="journal article" date="2019" name="Int. J. Syst. Evol. Microbiol.">
        <title>The Global Catalogue of Microorganisms (GCM) 10K type strain sequencing project: providing services to taxonomists for standard genome sequencing and annotation.</title>
        <authorList>
            <consortium name="The Broad Institute Genomics Platform"/>
            <consortium name="The Broad Institute Genome Sequencing Center for Infectious Disease"/>
            <person name="Wu L."/>
            <person name="Ma J."/>
        </authorList>
    </citation>
    <scope>NUCLEOTIDE SEQUENCE [LARGE SCALE GENOMIC DNA]</scope>
    <source>
        <strain evidence="4">CECT 8289</strain>
    </source>
</reference>
<dbReference type="RefSeq" id="WP_379705289.1">
    <property type="nucleotide sequence ID" value="NZ_JBHSCZ010000001.1"/>
</dbReference>
<keyword evidence="4" id="KW-1185">Reference proteome</keyword>